<sequence>MFETRFYKESDETLTVLARNGDREAFDELVVRHRMKAFTWARKITRNHHLTEDIVQDALLRAFLHLGSLTDVARFLPWLRRIVTNQALMRMRRGGPFKKELPLSGYSLPSLRQRDFDVHDMDAIMHYLSERLRQNGCDKEGTNPQLNLERREFIDMIRSLLPCLTERERRVFEARFFEECSPQEIAQLYGLTTSNVYKLISRSRHKIAQERMVVAISNHILRRKEDKNAMTIILDKRTLMEPYQPSVLTFNNLLHHALMLDKPDISLACTEGYLMFAFNINIEQDSVDMSSTNMVDRNYLLYNGLLSLGYKTEYAEAFDFDPPHPDLTVQAIKIVQQSIDLGMPAFVWELINQEFGLIYGYDDETRQFYGIDSKSDTTIPYDRLGTLQTKSLFVLGFADKLDVKREQQVLRMCKMVIRHARGGEATFTGYANGLQGYDAWIDVFNRKSVDPLGQAYTITVIREARGQAAKFLREIAKPWLSGEPWELEVGRLLLEASEQYDVVNQQFSMLTELFPAPTGGEPNNPEIAKKGITIVQGAKASEEAAVEKLERIIELLEQVPSASKYLPVITDPPRAYVM</sequence>
<dbReference type="InterPro" id="IPR039425">
    <property type="entry name" value="RNA_pol_sigma-70-like"/>
</dbReference>
<dbReference type="InterPro" id="IPR013324">
    <property type="entry name" value="RNA_pol_sigma_r3/r4-like"/>
</dbReference>
<evidence type="ECO:0000259" key="8">
    <source>
        <dbReference type="Pfam" id="PF08281"/>
    </source>
</evidence>
<dbReference type="InterPro" id="IPR000838">
    <property type="entry name" value="RNA_pol_sigma70_ECF_CS"/>
</dbReference>
<proteinExistence type="inferred from homology"/>
<dbReference type="PROSITE" id="PS01063">
    <property type="entry name" value="SIGMA70_ECF"/>
    <property type="match status" value="1"/>
</dbReference>
<keyword evidence="5 6" id="KW-0804">Transcription</keyword>
<dbReference type="PANTHER" id="PTHR43133">
    <property type="entry name" value="RNA POLYMERASE ECF-TYPE SIGMA FACTO"/>
    <property type="match status" value="1"/>
</dbReference>
<keyword evidence="4 6" id="KW-0238">DNA-binding</keyword>
<dbReference type="Pfam" id="PF08281">
    <property type="entry name" value="Sigma70_r4_2"/>
    <property type="match status" value="1"/>
</dbReference>
<dbReference type="PANTHER" id="PTHR43133:SF51">
    <property type="entry name" value="RNA POLYMERASE SIGMA FACTOR"/>
    <property type="match status" value="1"/>
</dbReference>
<dbReference type="EMBL" id="JAGGLB010000046">
    <property type="protein sequence ID" value="MBP1996262.1"/>
    <property type="molecule type" value="Genomic_DNA"/>
</dbReference>
<comment type="similarity">
    <text evidence="1 6">Belongs to the sigma-70 factor family. ECF subfamily.</text>
</comment>
<keyword evidence="3 6" id="KW-0731">Sigma factor</keyword>
<name>A0ABS4J8V1_9BACL</name>
<keyword evidence="10" id="KW-1185">Reference proteome</keyword>
<evidence type="ECO:0000313" key="10">
    <source>
        <dbReference type="Proteomes" id="UP001519287"/>
    </source>
</evidence>
<keyword evidence="2 6" id="KW-0805">Transcription regulation</keyword>
<evidence type="ECO:0000256" key="6">
    <source>
        <dbReference type="RuleBase" id="RU000716"/>
    </source>
</evidence>
<evidence type="ECO:0000259" key="7">
    <source>
        <dbReference type="Pfam" id="PF04542"/>
    </source>
</evidence>
<protein>
    <recommendedName>
        <fullName evidence="6">RNA polymerase sigma factor</fullName>
    </recommendedName>
</protein>
<evidence type="ECO:0000256" key="2">
    <source>
        <dbReference type="ARBA" id="ARBA00023015"/>
    </source>
</evidence>
<evidence type="ECO:0000256" key="3">
    <source>
        <dbReference type="ARBA" id="ARBA00023082"/>
    </source>
</evidence>
<evidence type="ECO:0000256" key="4">
    <source>
        <dbReference type="ARBA" id="ARBA00023125"/>
    </source>
</evidence>
<dbReference type="Gene3D" id="1.10.10.10">
    <property type="entry name" value="Winged helix-like DNA-binding domain superfamily/Winged helix DNA-binding domain"/>
    <property type="match status" value="1"/>
</dbReference>
<evidence type="ECO:0000256" key="5">
    <source>
        <dbReference type="ARBA" id="ARBA00023163"/>
    </source>
</evidence>
<dbReference type="Proteomes" id="UP001519287">
    <property type="component" value="Unassembled WGS sequence"/>
</dbReference>
<evidence type="ECO:0000313" key="9">
    <source>
        <dbReference type="EMBL" id="MBP1996262.1"/>
    </source>
</evidence>
<reference evidence="9 10" key="1">
    <citation type="submission" date="2021-03" db="EMBL/GenBank/DDBJ databases">
        <title>Genomic Encyclopedia of Type Strains, Phase IV (KMG-IV): sequencing the most valuable type-strain genomes for metagenomic binning, comparative biology and taxonomic classification.</title>
        <authorList>
            <person name="Goeker M."/>
        </authorList>
    </citation>
    <scope>NUCLEOTIDE SEQUENCE [LARGE SCALE GENOMIC DNA]</scope>
    <source>
        <strain evidence="9 10">DSM 26048</strain>
    </source>
</reference>
<gene>
    <name evidence="9" type="ORF">J2Z66_007908</name>
</gene>
<accession>A0ABS4J8V1</accession>
<dbReference type="Pfam" id="PF04542">
    <property type="entry name" value="Sigma70_r2"/>
    <property type="match status" value="1"/>
</dbReference>
<dbReference type="SUPFAM" id="SSF88946">
    <property type="entry name" value="Sigma2 domain of RNA polymerase sigma factors"/>
    <property type="match status" value="1"/>
</dbReference>
<feature type="domain" description="RNA polymerase sigma factor 70 region 4 type 2" evidence="8">
    <location>
        <begin position="155"/>
        <end position="206"/>
    </location>
</feature>
<dbReference type="InterPro" id="IPR013249">
    <property type="entry name" value="RNA_pol_sigma70_r4_t2"/>
</dbReference>
<dbReference type="InterPro" id="IPR007627">
    <property type="entry name" value="RNA_pol_sigma70_r2"/>
</dbReference>
<dbReference type="Gene3D" id="1.10.1740.10">
    <property type="match status" value="1"/>
</dbReference>
<evidence type="ECO:0000256" key="1">
    <source>
        <dbReference type="ARBA" id="ARBA00010641"/>
    </source>
</evidence>
<dbReference type="CDD" id="cd06171">
    <property type="entry name" value="Sigma70_r4"/>
    <property type="match status" value="1"/>
</dbReference>
<dbReference type="InterPro" id="IPR036388">
    <property type="entry name" value="WH-like_DNA-bd_sf"/>
</dbReference>
<dbReference type="InterPro" id="IPR014284">
    <property type="entry name" value="RNA_pol_sigma-70_dom"/>
</dbReference>
<dbReference type="SUPFAM" id="SSF88659">
    <property type="entry name" value="Sigma3 and sigma4 domains of RNA polymerase sigma factors"/>
    <property type="match status" value="1"/>
</dbReference>
<dbReference type="RefSeq" id="WP_209978507.1">
    <property type="nucleotide sequence ID" value="NZ_JAGGLB010000046.1"/>
</dbReference>
<dbReference type="InterPro" id="IPR013325">
    <property type="entry name" value="RNA_pol_sigma_r2"/>
</dbReference>
<dbReference type="NCBIfam" id="TIGR02937">
    <property type="entry name" value="sigma70-ECF"/>
    <property type="match status" value="1"/>
</dbReference>
<comment type="caution">
    <text evidence="9">The sequence shown here is derived from an EMBL/GenBank/DDBJ whole genome shotgun (WGS) entry which is preliminary data.</text>
</comment>
<feature type="domain" description="RNA polymerase sigma-70 region 2" evidence="7">
    <location>
        <begin position="29"/>
        <end position="93"/>
    </location>
</feature>
<organism evidence="9 10">
    <name type="scientific">Paenibacillus eucommiae</name>
    <dbReference type="NCBI Taxonomy" id="1355755"/>
    <lineage>
        <taxon>Bacteria</taxon>
        <taxon>Bacillati</taxon>
        <taxon>Bacillota</taxon>
        <taxon>Bacilli</taxon>
        <taxon>Bacillales</taxon>
        <taxon>Paenibacillaceae</taxon>
        <taxon>Paenibacillus</taxon>
    </lineage>
</organism>